<keyword evidence="1" id="KW-1133">Transmembrane helix</keyword>
<feature type="transmembrane region" description="Helical" evidence="1">
    <location>
        <begin position="14"/>
        <end position="34"/>
    </location>
</feature>
<organism evidence="3 4">
    <name type="scientific">Paragonimus westermani</name>
    <dbReference type="NCBI Taxonomy" id="34504"/>
    <lineage>
        <taxon>Eukaryota</taxon>
        <taxon>Metazoa</taxon>
        <taxon>Spiralia</taxon>
        <taxon>Lophotrochozoa</taxon>
        <taxon>Platyhelminthes</taxon>
        <taxon>Trematoda</taxon>
        <taxon>Digenea</taxon>
        <taxon>Plagiorchiida</taxon>
        <taxon>Troglotremata</taxon>
        <taxon>Troglotrematidae</taxon>
        <taxon>Paragonimus</taxon>
    </lineage>
</organism>
<dbReference type="AlphaFoldDB" id="A0A8T0DN22"/>
<dbReference type="OrthoDB" id="444255at2759"/>
<evidence type="ECO:0000313" key="4">
    <source>
        <dbReference type="Proteomes" id="UP000699462"/>
    </source>
</evidence>
<evidence type="ECO:0000259" key="2">
    <source>
        <dbReference type="Pfam" id="PF04991"/>
    </source>
</evidence>
<keyword evidence="1" id="KW-0472">Membrane</keyword>
<proteinExistence type="predicted"/>
<dbReference type="PANTHER" id="PTHR43404">
    <property type="entry name" value="LIPOPOLYSACCHARIDE CHOLINEPHOSPHOTRANSFERASE LICD"/>
    <property type="match status" value="1"/>
</dbReference>
<dbReference type="Proteomes" id="UP000699462">
    <property type="component" value="Unassembled WGS sequence"/>
</dbReference>
<dbReference type="InterPro" id="IPR007074">
    <property type="entry name" value="LicD/FKTN/FKRP_NTP_transf"/>
</dbReference>
<keyword evidence="1" id="KW-0812">Transmembrane</keyword>
<reference evidence="3 4" key="1">
    <citation type="submission" date="2019-07" db="EMBL/GenBank/DDBJ databases">
        <title>Annotation for the trematode Paragonimus westermani.</title>
        <authorList>
            <person name="Choi Y.-J."/>
        </authorList>
    </citation>
    <scope>NUCLEOTIDE SEQUENCE [LARGE SCALE GENOMIC DNA]</scope>
    <source>
        <strain evidence="3">180907_Pwestermani</strain>
    </source>
</reference>
<evidence type="ECO:0000313" key="3">
    <source>
        <dbReference type="EMBL" id="KAF8568726.1"/>
    </source>
</evidence>
<protein>
    <recommendedName>
        <fullName evidence="2">LicD/FKTN/FKRP nucleotidyltransferase domain-containing protein</fullName>
    </recommendedName>
</protein>
<dbReference type="InterPro" id="IPR052942">
    <property type="entry name" value="LPS_cholinephosphotransferase"/>
</dbReference>
<accession>A0A8T0DN22</accession>
<gene>
    <name evidence="3" type="ORF">P879_06253</name>
</gene>
<evidence type="ECO:0000256" key="1">
    <source>
        <dbReference type="SAM" id="Phobius"/>
    </source>
</evidence>
<keyword evidence="4" id="KW-1185">Reference proteome</keyword>
<dbReference type="Pfam" id="PF04991">
    <property type="entry name" value="LicD"/>
    <property type="match status" value="1"/>
</dbReference>
<feature type="domain" description="LicD/FKTN/FKRP nucleotidyltransferase" evidence="2">
    <location>
        <begin position="202"/>
        <end position="243"/>
    </location>
</feature>
<dbReference type="EMBL" id="JTDF01002508">
    <property type="protein sequence ID" value="KAF8568726.1"/>
    <property type="molecule type" value="Genomic_DNA"/>
</dbReference>
<dbReference type="PANTHER" id="PTHR43404:SF1">
    <property type="entry name" value="MNN4P"/>
    <property type="match status" value="1"/>
</dbReference>
<name>A0A8T0DN22_9TREM</name>
<dbReference type="GO" id="GO:0009100">
    <property type="term" value="P:glycoprotein metabolic process"/>
    <property type="evidence" value="ECO:0007669"/>
    <property type="project" value="UniProtKB-ARBA"/>
</dbReference>
<comment type="caution">
    <text evidence="3">The sequence shown here is derived from an EMBL/GenBank/DDBJ whole genome shotgun (WGS) entry which is preliminary data.</text>
</comment>
<sequence length="398" mass="45576">MSGNHSRRGQMQSLMEFGWVTLVLSVLATYIFWFDHVVRYGSPNDAPFPPIVFPLIIRNDTDSLFLYSPSFEKWVETNTLGKQLNTSTVEIVQNVVKTFCDMHAVTRTSWTRNNCCLAVSKLIEKETLLDCLRAVGYIGSSPRIQTTDTGSRKLSKRPPNYVHSQIYIDEPGESNREINCRVEHAKRIHMYQLLLHWIELAERHGIVWWLVYGSLLGAVRHEDFIPYDHDIDIGVVGSQADLIRSLSTDWHKLEMSQTNLITRQGNYCINDNSARLNCQGIPVRYQLDPCAFCTPLARLISGYFTFLDVFVFHPRLLLNATNKINMRLGLFDEAVDADKGVTISYPLDSVFPLSTCQYMGLRLPCPRKSDVVLTHIYGPQLLVPSRMCNQRYGLWYSV</sequence>